<dbReference type="Pfam" id="PF14345">
    <property type="entry name" value="GDYXXLXY"/>
    <property type="match status" value="1"/>
</dbReference>
<dbReference type="InterPro" id="IPR025833">
    <property type="entry name" value="GDYXXLXY"/>
</dbReference>
<protein>
    <recommendedName>
        <fullName evidence="4">GDYXXLXY domain-containing protein</fullName>
    </recommendedName>
</protein>
<reference evidence="2 3" key="1">
    <citation type="submission" date="2018-12" db="EMBL/GenBank/DDBJ databases">
        <authorList>
            <person name="Yu L."/>
        </authorList>
    </citation>
    <scope>NUCLEOTIDE SEQUENCE [LARGE SCALE GENOMIC DNA]</scope>
    <source>
        <strain evidence="2 3">HAW-EB2</strain>
    </source>
</reference>
<sequence>MNTMTMPDWLHKKPGKRTIQIGLILTLFFQLAVLCVEYLGSVLPIWTGEEIILKTEPVDPRSLFRGNFVRLNYEINRIPTEPQTEYKIGSLIYVSLVESHGIWQFDKLNTAKPHQGTYIRGRVRRIDSGTVRAEYGIEAFFMPKEKALKVQNEMGGQAQVRVFVAPNGKARAVGFKCLGEAC</sequence>
<evidence type="ECO:0000313" key="2">
    <source>
        <dbReference type="EMBL" id="RTR38858.1"/>
    </source>
</evidence>
<evidence type="ECO:0000256" key="1">
    <source>
        <dbReference type="SAM" id="Phobius"/>
    </source>
</evidence>
<dbReference type="AlphaFoldDB" id="A0A3S0KVX7"/>
<keyword evidence="3" id="KW-1185">Reference proteome</keyword>
<name>A0A3S0KVX7_9GAMM</name>
<organism evidence="2 3">
    <name type="scientific">Shewanella canadensis</name>
    <dbReference type="NCBI Taxonomy" id="271096"/>
    <lineage>
        <taxon>Bacteria</taxon>
        <taxon>Pseudomonadati</taxon>
        <taxon>Pseudomonadota</taxon>
        <taxon>Gammaproteobacteria</taxon>
        <taxon>Alteromonadales</taxon>
        <taxon>Shewanellaceae</taxon>
        <taxon>Shewanella</taxon>
    </lineage>
</organism>
<feature type="transmembrane region" description="Helical" evidence="1">
    <location>
        <begin position="21"/>
        <end position="46"/>
    </location>
</feature>
<keyword evidence="1" id="KW-0812">Transmembrane</keyword>
<gene>
    <name evidence="2" type="ORF">EKG38_11925</name>
</gene>
<keyword evidence="1" id="KW-0472">Membrane</keyword>
<accession>A0A3S0KVX7</accession>
<dbReference type="EMBL" id="RXNU01000005">
    <property type="protein sequence ID" value="RTR38858.1"/>
    <property type="molecule type" value="Genomic_DNA"/>
</dbReference>
<evidence type="ECO:0000313" key="3">
    <source>
        <dbReference type="Proteomes" id="UP000267448"/>
    </source>
</evidence>
<dbReference type="OrthoDB" id="4868247at2"/>
<proteinExistence type="predicted"/>
<evidence type="ECO:0008006" key="4">
    <source>
        <dbReference type="Google" id="ProtNLM"/>
    </source>
</evidence>
<dbReference type="RefSeq" id="WP_126520467.1">
    <property type="nucleotide sequence ID" value="NZ_RXNU01000005.1"/>
</dbReference>
<keyword evidence="1" id="KW-1133">Transmembrane helix</keyword>
<comment type="caution">
    <text evidence="2">The sequence shown here is derived from an EMBL/GenBank/DDBJ whole genome shotgun (WGS) entry which is preliminary data.</text>
</comment>
<dbReference type="Proteomes" id="UP000267448">
    <property type="component" value="Unassembled WGS sequence"/>
</dbReference>